<name>A0AAE0LEF7_9CHLO</name>
<evidence type="ECO:0000256" key="7">
    <source>
        <dbReference type="ARBA" id="ARBA00025800"/>
    </source>
</evidence>
<dbReference type="GO" id="GO:0016020">
    <property type="term" value="C:membrane"/>
    <property type="evidence" value="ECO:0007669"/>
    <property type="project" value="UniProtKB-SubCell"/>
</dbReference>
<evidence type="ECO:0000313" key="9">
    <source>
        <dbReference type="EMBL" id="KAK3282406.1"/>
    </source>
</evidence>
<comment type="function">
    <text evidence="8">May be involved in fusion of retrograde transport vesicles derived from an endocytic compartment with the Golgi complex.</text>
</comment>
<dbReference type="GO" id="GO:0016192">
    <property type="term" value="P:vesicle-mediated transport"/>
    <property type="evidence" value="ECO:0007669"/>
    <property type="project" value="InterPro"/>
</dbReference>
<feature type="transmembrane region" description="Helical" evidence="8">
    <location>
        <begin position="78"/>
        <end position="104"/>
    </location>
</feature>
<dbReference type="GO" id="GO:0015031">
    <property type="term" value="P:protein transport"/>
    <property type="evidence" value="ECO:0007669"/>
    <property type="project" value="UniProtKB-KW"/>
</dbReference>
<dbReference type="InterPro" id="IPR011691">
    <property type="entry name" value="Vesicle_transpt_SFT2"/>
</dbReference>
<evidence type="ECO:0000256" key="4">
    <source>
        <dbReference type="ARBA" id="ARBA00022927"/>
    </source>
</evidence>
<comment type="subcellular location">
    <subcellularLocation>
        <location evidence="1 8">Membrane</location>
        <topology evidence="1 8">Multi-pass membrane protein</topology>
    </subcellularLocation>
</comment>
<dbReference type="PANTHER" id="PTHR23137">
    <property type="entry name" value="VESICLE TRANSPORT PROTEIN-RELATED"/>
    <property type="match status" value="1"/>
</dbReference>
<dbReference type="Pfam" id="PF04178">
    <property type="entry name" value="Got1"/>
    <property type="match status" value="1"/>
</dbReference>
<reference evidence="9 10" key="1">
    <citation type="journal article" date="2015" name="Genome Biol. Evol.">
        <title>Comparative Genomics of a Bacterivorous Green Alga Reveals Evolutionary Causalities and Consequences of Phago-Mixotrophic Mode of Nutrition.</title>
        <authorList>
            <person name="Burns J.A."/>
            <person name="Paasch A."/>
            <person name="Narechania A."/>
            <person name="Kim E."/>
        </authorList>
    </citation>
    <scope>NUCLEOTIDE SEQUENCE [LARGE SCALE GENOMIC DNA]</scope>
    <source>
        <strain evidence="9 10">PLY_AMNH</strain>
    </source>
</reference>
<feature type="non-terminal residue" evidence="9">
    <location>
        <position position="177"/>
    </location>
</feature>
<comment type="caution">
    <text evidence="9">The sequence shown here is derived from an EMBL/GenBank/DDBJ whole genome shotgun (WGS) entry which is preliminary data.</text>
</comment>
<gene>
    <name evidence="9" type="ORF">CYMTET_9853</name>
</gene>
<keyword evidence="6 8" id="KW-0472">Membrane</keyword>
<proteinExistence type="inferred from homology"/>
<organism evidence="9 10">
    <name type="scientific">Cymbomonas tetramitiformis</name>
    <dbReference type="NCBI Taxonomy" id="36881"/>
    <lineage>
        <taxon>Eukaryota</taxon>
        <taxon>Viridiplantae</taxon>
        <taxon>Chlorophyta</taxon>
        <taxon>Pyramimonadophyceae</taxon>
        <taxon>Pyramimonadales</taxon>
        <taxon>Pyramimonadaceae</taxon>
        <taxon>Cymbomonas</taxon>
    </lineage>
</organism>
<comment type="caution">
    <text evidence="8">Lacks conserved residue(s) required for the propagation of feature annotation.</text>
</comment>
<keyword evidence="3 8" id="KW-0812">Transmembrane</keyword>
<sequence length="177" mass="19012">MPPESVLAQWKDYEADSQDVESGTSLPDFSGLKESTSSIVGSLSGTLTRAASGLSGSQTSLTSTFSDSMPFIPSRQQMTYATVLAGAGIFFLILAITVALPVVVIFPSKFALTFSLGTGLIMAAIIIVKGWKQQLKHMCSQQRLPFTLGYFGSLVMTLYAALFQHSYVNSLFFSGLQ</sequence>
<comment type="similarity">
    <text evidence="7 8">Belongs to the SFT2 family.</text>
</comment>
<evidence type="ECO:0000256" key="3">
    <source>
        <dbReference type="ARBA" id="ARBA00022692"/>
    </source>
</evidence>
<keyword evidence="2 8" id="KW-0813">Transport</keyword>
<feature type="transmembrane region" description="Helical" evidence="8">
    <location>
        <begin position="110"/>
        <end position="128"/>
    </location>
</feature>
<dbReference type="GO" id="GO:0012505">
    <property type="term" value="C:endomembrane system"/>
    <property type="evidence" value="ECO:0007669"/>
    <property type="project" value="UniProtKB-ARBA"/>
</dbReference>
<evidence type="ECO:0000256" key="8">
    <source>
        <dbReference type="RuleBase" id="RU363111"/>
    </source>
</evidence>
<dbReference type="AlphaFoldDB" id="A0AAE0LEF7"/>
<accession>A0AAE0LEF7</accession>
<dbReference type="PANTHER" id="PTHR23137:SF36">
    <property type="entry name" value="VESICLE TRANSPORT PROTEIN SFT2C"/>
    <property type="match status" value="1"/>
</dbReference>
<evidence type="ECO:0000256" key="1">
    <source>
        <dbReference type="ARBA" id="ARBA00004141"/>
    </source>
</evidence>
<evidence type="ECO:0000256" key="5">
    <source>
        <dbReference type="ARBA" id="ARBA00022989"/>
    </source>
</evidence>
<keyword evidence="4 8" id="KW-0653">Protein transport</keyword>
<dbReference type="Proteomes" id="UP001190700">
    <property type="component" value="Unassembled WGS sequence"/>
</dbReference>
<feature type="transmembrane region" description="Helical" evidence="8">
    <location>
        <begin position="148"/>
        <end position="167"/>
    </location>
</feature>
<evidence type="ECO:0000256" key="6">
    <source>
        <dbReference type="ARBA" id="ARBA00023136"/>
    </source>
</evidence>
<dbReference type="InterPro" id="IPR007305">
    <property type="entry name" value="Vesicle_transpt_Got1/SFT2"/>
</dbReference>
<evidence type="ECO:0000256" key="2">
    <source>
        <dbReference type="ARBA" id="ARBA00022448"/>
    </source>
</evidence>
<keyword evidence="10" id="KW-1185">Reference proteome</keyword>
<evidence type="ECO:0000313" key="10">
    <source>
        <dbReference type="Proteomes" id="UP001190700"/>
    </source>
</evidence>
<keyword evidence="5 8" id="KW-1133">Transmembrane helix</keyword>
<dbReference type="EMBL" id="LGRX02003329">
    <property type="protein sequence ID" value="KAK3282406.1"/>
    <property type="molecule type" value="Genomic_DNA"/>
</dbReference>
<dbReference type="GO" id="GO:0005737">
    <property type="term" value="C:cytoplasm"/>
    <property type="evidence" value="ECO:0007669"/>
    <property type="project" value="UniProtKB-ARBA"/>
</dbReference>
<protein>
    <recommendedName>
        <fullName evidence="8">Vesicle transport protein</fullName>
    </recommendedName>
</protein>